<keyword evidence="2 9" id="KW-0820">tRNA-binding</keyword>
<dbReference type="Gene3D" id="3.40.630.30">
    <property type="match status" value="1"/>
</dbReference>
<comment type="caution">
    <text evidence="11">The sequence shown here is derived from an EMBL/GenBank/DDBJ whole genome shotgun (WGS) entry which is preliminary data.</text>
</comment>
<proteinExistence type="inferred from homology"/>
<feature type="binding site" evidence="9">
    <location>
        <position position="381"/>
    </location>
    <ligand>
        <name>ATP</name>
        <dbReference type="ChEBI" id="CHEBI:30616"/>
    </ligand>
</feature>
<keyword evidence="3 9" id="KW-0808">Transferase</keyword>
<organism evidence="11 12">
    <name type="scientific">Chromohalobacter sarecensis</name>
    <dbReference type="NCBI Taxonomy" id="245294"/>
    <lineage>
        <taxon>Bacteria</taxon>
        <taxon>Pseudomonadati</taxon>
        <taxon>Pseudomonadota</taxon>
        <taxon>Gammaproteobacteria</taxon>
        <taxon>Oceanospirillales</taxon>
        <taxon>Halomonadaceae</taxon>
        <taxon>Chromohalobacter</taxon>
    </lineage>
</organism>
<keyword evidence="7 9" id="KW-0694">RNA-binding</keyword>
<gene>
    <name evidence="9" type="primary">tmcA</name>
    <name evidence="11" type="ORF">ACFO0U_08795</name>
</gene>
<protein>
    <recommendedName>
        <fullName evidence="9">tRNA(Met) cytidine acetyltransferase TmcA</fullName>
        <ecNumber evidence="9">2.3.1.193</ecNumber>
    </recommendedName>
</protein>
<keyword evidence="6 9" id="KW-0067">ATP-binding</keyword>
<dbReference type="Proteomes" id="UP001596030">
    <property type="component" value="Unassembled WGS sequence"/>
</dbReference>
<evidence type="ECO:0000256" key="5">
    <source>
        <dbReference type="ARBA" id="ARBA00022741"/>
    </source>
</evidence>
<dbReference type="SUPFAM" id="SSF55729">
    <property type="entry name" value="Acyl-CoA N-acyltransferases (Nat)"/>
    <property type="match status" value="1"/>
</dbReference>
<keyword evidence="1 9" id="KW-0963">Cytoplasm</keyword>
<evidence type="ECO:0000256" key="3">
    <source>
        <dbReference type="ARBA" id="ARBA00022679"/>
    </source>
</evidence>
<dbReference type="Pfam" id="PF13718">
    <property type="entry name" value="GNAT_acetyltr_2"/>
    <property type="match status" value="2"/>
</dbReference>
<keyword evidence="4 9" id="KW-0819">tRNA processing</keyword>
<evidence type="ECO:0000256" key="4">
    <source>
        <dbReference type="ARBA" id="ARBA00022694"/>
    </source>
</evidence>
<keyword evidence="12" id="KW-1185">Reference proteome</keyword>
<evidence type="ECO:0000256" key="9">
    <source>
        <dbReference type="HAMAP-Rule" id="MF_01886"/>
    </source>
</evidence>
<dbReference type="EMBL" id="JBHSEU010000014">
    <property type="protein sequence ID" value="MFC4538866.1"/>
    <property type="molecule type" value="Genomic_DNA"/>
</dbReference>
<comment type="subcellular location">
    <subcellularLocation>
        <location evidence="9">Cytoplasm</location>
    </subcellularLocation>
</comment>
<feature type="binding site" evidence="9">
    <location>
        <position position="205"/>
    </location>
    <ligand>
        <name>ATP</name>
        <dbReference type="ChEBI" id="CHEBI:30616"/>
    </ligand>
</feature>
<accession>A0ABV9D039</accession>
<dbReference type="PROSITE" id="PS51186">
    <property type="entry name" value="GNAT"/>
    <property type="match status" value="1"/>
</dbReference>
<evidence type="ECO:0000256" key="1">
    <source>
        <dbReference type="ARBA" id="ARBA00022490"/>
    </source>
</evidence>
<dbReference type="HAMAP" id="MF_01886">
    <property type="entry name" value="tRNA_acetyltr_TmcA"/>
    <property type="match status" value="1"/>
</dbReference>
<sequence>MNASSDDMTSSSAWLDALVDACRERRHRGVIWIPASPEMARARALSLWRARTWHAPLWVGQTAPGDTIDALAPRQARTRLGREHDLIIIDAGAEPGFDPDAFGALSGTLRAGGVLVILTPAEWAAGQARPDDDYTRLAHWPHAPTTLSAHYLARLARGLRREPSIWRWPDEHATPHPGRLLEARARASTPAPVSPDDDACITHDQQEAVHRLTRLRRRRPVVLSADRGRGKSAALGIAAARRLAAGETTLWVTAPRQAAVEPLFERLAALYPHGHRDAARFQITLEAGECEVRFLAPDAVMAALSEPDVDRHAPPTLFVDEAAAIPTPLLARWLEAFPRLAFATTVHGYEGTGRGFQVRFYARLSRRTPDWREIRLREPVRWAEGDPLERLTRDMLLLDAAPADDSEAEAALAAAPLRIRWLDRATLADDEHALEALFGLLVQAHYRTTPSDLRQLLDGPDVRLAVAYAGDTCLGVCQVQAEGGFPADLAERVVLGERRPRGHLLAQSLAAHGGWQTALTSRWWRIMRIAVHPVVRRRGVGRALVEAVATAACTHDVAHLGVSFGAEATLIAFWRRMGFISLRLGLTREAASGEHALMMGQGLTSPAEASLATWADDFQHLLPSLLTFELAHLETDVVTALLHEGSAPEVSGDLYARLERFAQGGGELALARPWLCRAWLAWWRRQPREAAGAMPDEDVQALLDWAATLFQGRDVEATRAMGRQARLAHWRRLAGLLGCRLKPTP</sequence>
<evidence type="ECO:0000256" key="2">
    <source>
        <dbReference type="ARBA" id="ARBA00022555"/>
    </source>
</evidence>
<evidence type="ECO:0000313" key="11">
    <source>
        <dbReference type="EMBL" id="MFC4538866.1"/>
    </source>
</evidence>
<dbReference type="Gene3D" id="3.40.50.300">
    <property type="entry name" value="P-loop containing nucleotide triphosphate hydrolases"/>
    <property type="match status" value="1"/>
</dbReference>
<comment type="caution">
    <text evidence="9">Lacks conserved residue(s) required for the propagation of feature annotation.</text>
</comment>
<feature type="domain" description="N-acetyltransferase" evidence="10">
    <location>
        <begin position="417"/>
        <end position="604"/>
    </location>
</feature>
<dbReference type="EC" id="2.3.1.193" evidence="9"/>
<dbReference type="PANTHER" id="PTHR10925:SF5">
    <property type="entry name" value="RNA CYTIDINE ACETYLTRANSFERASE"/>
    <property type="match status" value="1"/>
</dbReference>
<dbReference type="InterPro" id="IPR013562">
    <property type="entry name" value="TmcA/NAT10_N"/>
</dbReference>
<keyword evidence="8 9" id="KW-0012">Acyltransferase</keyword>
<dbReference type="Gene3D" id="3.40.50.11040">
    <property type="match status" value="1"/>
</dbReference>
<dbReference type="Pfam" id="PF05127">
    <property type="entry name" value="NAT10_TcmA_helicase"/>
    <property type="match status" value="1"/>
</dbReference>
<comment type="similarity">
    <text evidence="9">Belongs to the TmcA family.</text>
</comment>
<dbReference type="InterPro" id="IPR000182">
    <property type="entry name" value="GNAT_dom"/>
</dbReference>
<dbReference type="InterPro" id="IPR027417">
    <property type="entry name" value="P-loop_NTPase"/>
</dbReference>
<dbReference type="InterPro" id="IPR007807">
    <property type="entry name" value="TcmA/NAT10_helicase"/>
</dbReference>
<feature type="binding site" evidence="9">
    <location>
        <begin position="529"/>
        <end position="531"/>
    </location>
    <ligand>
        <name>acetyl-CoA</name>
        <dbReference type="ChEBI" id="CHEBI:57288"/>
    </ligand>
</feature>
<evidence type="ECO:0000256" key="6">
    <source>
        <dbReference type="ARBA" id="ARBA00022840"/>
    </source>
</evidence>
<dbReference type="InterPro" id="IPR032672">
    <property type="entry name" value="TmcA/NAT10/Kre33"/>
</dbReference>
<dbReference type="Pfam" id="PF08351">
    <property type="entry name" value="TmcA_N"/>
    <property type="match status" value="1"/>
</dbReference>
<feature type="binding site" evidence="9">
    <location>
        <position position="576"/>
    </location>
    <ligand>
        <name>acetyl-CoA</name>
        <dbReference type="ChEBI" id="CHEBI:57288"/>
    </ligand>
</feature>
<comment type="catalytic activity">
    <reaction evidence="9">
        <text>cytidine(34) in elongator tRNA(Met) + acetyl-CoA + ATP + H2O = N(4)-acetylcytidine(34) in elongator tRNA(Met) + ADP + phosphate + CoA + H(+)</text>
        <dbReference type="Rhea" id="RHEA:43788"/>
        <dbReference type="Rhea" id="RHEA-COMP:10693"/>
        <dbReference type="Rhea" id="RHEA-COMP:10694"/>
        <dbReference type="ChEBI" id="CHEBI:15377"/>
        <dbReference type="ChEBI" id="CHEBI:15378"/>
        <dbReference type="ChEBI" id="CHEBI:30616"/>
        <dbReference type="ChEBI" id="CHEBI:43474"/>
        <dbReference type="ChEBI" id="CHEBI:57287"/>
        <dbReference type="ChEBI" id="CHEBI:57288"/>
        <dbReference type="ChEBI" id="CHEBI:74900"/>
        <dbReference type="ChEBI" id="CHEBI:82748"/>
        <dbReference type="ChEBI" id="CHEBI:456216"/>
        <dbReference type="EC" id="2.3.1.193"/>
    </reaction>
</comment>
<dbReference type="InterPro" id="IPR016181">
    <property type="entry name" value="Acyl_CoA_acyltransferase"/>
</dbReference>
<dbReference type="SUPFAM" id="SSF52540">
    <property type="entry name" value="P-loop containing nucleoside triphosphate hydrolases"/>
    <property type="match status" value="1"/>
</dbReference>
<dbReference type="PANTHER" id="PTHR10925">
    <property type="entry name" value="N-ACETYLTRANSFERASE 10"/>
    <property type="match status" value="1"/>
</dbReference>
<evidence type="ECO:0000259" key="10">
    <source>
        <dbReference type="PROSITE" id="PS51186"/>
    </source>
</evidence>
<evidence type="ECO:0000313" key="12">
    <source>
        <dbReference type="Proteomes" id="UP001596030"/>
    </source>
</evidence>
<dbReference type="RefSeq" id="WP_246976638.1">
    <property type="nucleotide sequence ID" value="NZ_JAKGAN010000012.1"/>
</dbReference>
<name>A0ABV9D039_9GAMM</name>
<dbReference type="CDD" id="cd04301">
    <property type="entry name" value="NAT_SF"/>
    <property type="match status" value="1"/>
</dbReference>
<dbReference type="InterPro" id="IPR024914">
    <property type="entry name" value="tRNA_acetyltr_TmcA"/>
</dbReference>
<keyword evidence="5 9" id="KW-0547">Nucleotide-binding</keyword>
<reference evidence="12" key="1">
    <citation type="journal article" date="2019" name="Int. J. Syst. Evol. Microbiol.">
        <title>The Global Catalogue of Microorganisms (GCM) 10K type strain sequencing project: providing services to taxonomists for standard genome sequencing and annotation.</title>
        <authorList>
            <consortium name="The Broad Institute Genomics Platform"/>
            <consortium name="The Broad Institute Genome Sequencing Center for Infectious Disease"/>
            <person name="Wu L."/>
            <person name="Ma J."/>
        </authorList>
    </citation>
    <scope>NUCLEOTIDE SEQUENCE [LARGE SCALE GENOMIC DNA]</scope>
    <source>
        <strain evidence="12">CGMCC 1.12121</strain>
    </source>
</reference>
<evidence type="ECO:0000256" key="7">
    <source>
        <dbReference type="ARBA" id="ARBA00022884"/>
    </source>
</evidence>
<comment type="function">
    <text evidence="9">Catalyzes the formation of N(4)-acetylcytidine (ac(4)C) at the wobble position of tRNA(Met), by using acetyl-CoA as an acetyl donor and ATP (or GTP).</text>
</comment>
<evidence type="ECO:0000256" key="8">
    <source>
        <dbReference type="ARBA" id="ARBA00023315"/>
    </source>
</evidence>